<dbReference type="GO" id="GO:0006412">
    <property type="term" value="P:translation"/>
    <property type="evidence" value="ECO:0007669"/>
    <property type="project" value="InterPro"/>
</dbReference>
<sequence length="176" mass="19728">MSLRLGQQVPRLVRPLPTCTCSRRSLTGQDLSKRLAGLASDGKTIPTENKIKPYQVFASKDLGPKKMFKDNKPVRRKRHEMGPKKADVHLSDPFMHLGINPLKEPTNPLLHSHYLTQVGKIQTRAATGLSWKSQRRMGKAVRRARAMGLISHFAGSMINQSGLSNAFFGRTRNFLL</sequence>
<gene>
    <name evidence="4" type="primary">Mo00958</name>
    <name evidence="4" type="ORF">E5Q_00958</name>
</gene>
<dbReference type="STRING" id="764103.G7DUP9"/>
<dbReference type="eggNOG" id="ENOG502S6W8">
    <property type="taxonomic scope" value="Eukaryota"/>
</dbReference>
<dbReference type="InParanoid" id="G7DUP9"/>
<evidence type="ECO:0000256" key="1">
    <source>
        <dbReference type="ARBA" id="ARBA00022980"/>
    </source>
</evidence>
<accession>G7DUP9</accession>
<protein>
    <recommendedName>
        <fullName evidence="3">Small ribosomal subunit protein bS18m</fullName>
    </recommendedName>
</protein>
<proteinExistence type="predicted"/>
<keyword evidence="1" id="KW-0689">Ribosomal protein</keyword>
<dbReference type="InterPro" id="IPR001648">
    <property type="entry name" value="Ribosomal_bS18"/>
</dbReference>
<dbReference type="AlphaFoldDB" id="G7DUP9"/>
<dbReference type="OrthoDB" id="21463at2759"/>
<dbReference type="GO" id="GO:0005840">
    <property type="term" value="C:ribosome"/>
    <property type="evidence" value="ECO:0007669"/>
    <property type="project" value="UniProtKB-KW"/>
</dbReference>
<dbReference type="Pfam" id="PF01084">
    <property type="entry name" value="Ribosomal_S18"/>
    <property type="match status" value="1"/>
</dbReference>
<dbReference type="InterPro" id="IPR036870">
    <property type="entry name" value="Ribosomal_bS18_sf"/>
</dbReference>
<dbReference type="PRINTS" id="PR00974">
    <property type="entry name" value="RIBOSOMALS18"/>
</dbReference>
<keyword evidence="5" id="KW-1185">Reference proteome</keyword>
<evidence type="ECO:0000313" key="5">
    <source>
        <dbReference type="Proteomes" id="UP000009131"/>
    </source>
</evidence>
<comment type="caution">
    <text evidence="4">The sequence shown here is derived from an EMBL/GenBank/DDBJ whole genome shotgun (WGS) entry which is preliminary data.</text>
</comment>
<name>G7DUP9_MIXOS</name>
<dbReference type="Gene3D" id="4.10.640.10">
    <property type="entry name" value="Ribosomal protein S18"/>
    <property type="match status" value="1"/>
</dbReference>
<evidence type="ECO:0000313" key="4">
    <source>
        <dbReference type="EMBL" id="GAA94309.1"/>
    </source>
</evidence>
<evidence type="ECO:0000256" key="3">
    <source>
        <dbReference type="ARBA" id="ARBA00035264"/>
    </source>
</evidence>
<dbReference type="HOGENOM" id="CLU_110814_1_0_1"/>
<keyword evidence="2" id="KW-0687">Ribonucleoprotein</keyword>
<dbReference type="OMA" id="CAVCRAF"/>
<dbReference type="Proteomes" id="UP000009131">
    <property type="component" value="Unassembled WGS sequence"/>
</dbReference>
<reference evidence="4 5" key="2">
    <citation type="journal article" date="2012" name="Open Biol.">
        <title>Characteristics of nucleosomes and linker DNA regions on the genome of the basidiomycete Mixia osmundae revealed by mono- and dinucleosome mapping.</title>
        <authorList>
            <person name="Nishida H."/>
            <person name="Kondo S."/>
            <person name="Matsumoto T."/>
            <person name="Suzuki Y."/>
            <person name="Yoshikawa H."/>
            <person name="Taylor T.D."/>
            <person name="Sugiyama J."/>
        </authorList>
    </citation>
    <scope>NUCLEOTIDE SEQUENCE [LARGE SCALE GENOMIC DNA]</scope>
    <source>
        <strain evidence="5">CBS 9802 / IAM 14324 / JCM 22182 / KY 12970</strain>
    </source>
</reference>
<organism evidence="4 5">
    <name type="scientific">Mixia osmundae (strain CBS 9802 / IAM 14324 / JCM 22182 / KY 12970)</name>
    <dbReference type="NCBI Taxonomy" id="764103"/>
    <lineage>
        <taxon>Eukaryota</taxon>
        <taxon>Fungi</taxon>
        <taxon>Dikarya</taxon>
        <taxon>Basidiomycota</taxon>
        <taxon>Pucciniomycotina</taxon>
        <taxon>Mixiomycetes</taxon>
        <taxon>Mixiales</taxon>
        <taxon>Mixiaceae</taxon>
        <taxon>Mixia</taxon>
    </lineage>
</organism>
<dbReference type="RefSeq" id="XP_014566034.1">
    <property type="nucleotide sequence ID" value="XM_014710548.1"/>
</dbReference>
<dbReference type="GO" id="GO:1990904">
    <property type="term" value="C:ribonucleoprotein complex"/>
    <property type="evidence" value="ECO:0007669"/>
    <property type="project" value="UniProtKB-KW"/>
</dbReference>
<evidence type="ECO:0000256" key="2">
    <source>
        <dbReference type="ARBA" id="ARBA00023274"/>
    </source>
</evidence>
<dbReference type="EMBL" id="BABT02000032">
    <property type="protein sequence ID" value="GAA94309.1"/>
    <property type="molecule type" value="Genomic_DNA"/>
</dbReference>
<reference evidence="4 5" key="1">
    <citation type="journal article" date="2011" name="J. Gen. Appl. Microbiol.">
        <title>Draft genome sequencing of the enigmatic basidiomycete Mixia osmundae.</title>
        <authorList>
            <person name="Nishida H."/>
            <person name="Nagatsuka Y."/>
            <person name="Sugiyama J."/>
        </authorList>
    </citation>
    <scope>NUCLEOTIDE SEQUENCE [LARGE SCALE GENOMIC DNA]</scope>
    <source>
        <strain evidence="5">CBS 9802 / IAM 14324 / JCM 22182 / KY 12970</strain>
    </source>
</reference>
<dbReference type="GO" id="GO:0003735">
    <property type="term" value="F:structural constituent of ribosome"/>
    <property type="evidence" value="ECO:0007669"/>
    <property type="project" value="InterPro"/>
</dbReference>
<dbReference type="SUPFAM" id="SSF46911">
    <property type="entry name" value="Ribosomal protein S18"/>
    <property type="match status" value="1"/>
</dbReference>